<dbReference type="OrthoDB" id="9796171at2"/>
<dbReference type="SUPFAM" id="SSF55729">
    <property type="entry name" value="Acyl-CoA N-acyltransferases (Nat)"/>
    <property type="match status" value="1"/>
</dbReference>
<evidence type="ECO:0000259" key="1">
    <source>
        <dbReference type="PROSITE" id="PS51186"/>
    </source>
</evidence>
<name>A0A1G9TML4_9ACTO</name>
<dbReference type="PROSITE" id="PS51186">
    <property type="entry name" value="GNAT"/>
    <property type="match status" value="1"/>
</dbReference>
<dbReference type="Pfam" id="PF00583">
    <property type="entry name" value="Acetyltransf_1"/>
    <property type="match status" value="1"/>
</dbReference>
<dbReference type="AlphaFoldDB" id="A0A1G9TML4"/>
<reference evidence="2 3" key="1">
    <citation type="submission" date="2016-10" db="EMBL/GenBank/DDBJ databases">
        <authorList>
            <person name="de Groot N.N."/>
        </authorList>
    </citation>
    <scope>NUCLEOTIDE SEQUENCE [LARGE SCALE GENOMIC DNA]</scope>
    <source>
        <strain evidence="2 3">KPR-7B</strain>
    </source>
</reference>
<dbReference type="InterPro" id="IPR000182">
    <property type="entry name" value="GNAT_dom"/>
</dbReference>
<feature type="domain" description="N-acetyltransferase" evidence="1">
    <location>
        <begin position="25"/>
        <end position="204"/>
    </location>
</feature>
<protein>
    <submittedName>
        <fullName evidence="2">Predicted N-acyltransferase, GNAT family</fullName>
    </submittedName>
</protein>
<keyword evidence="2" id="KW-0808">Transferase</keyword>
<evidence type="ECO:0000313" key="3">
    <source>
        <dbReference type="Proteomes" id="UP000199671"/>
    </source>
</evidence>
<dbReference type="CDD" id="cd04301">
    <property type="entry name" value="NAT_SF"/>
    <property type="match status" value="1"/>
</dbReference>
<dbReference type="PANTHER" id="PTHR13355:SF11">
    <property type="entry name" value="GLUCOSAMINE 6-PHOSPHATE N-ACETYLTRANSFERASE"/>
    <property type="match status" value="1"/>
</dbReference>
<proteinExistence type="predicted"/>
<dbReference type="EMBL" id="FNHU01000003">
    <property type="protein sequence ID" value="SDM49016.1"/>
    <property type="molecule type" value="Genomic_DNA"/>
</dbReference>
<dbReference type="Pfam" id="PF13673">
    <property type="entry name" value="Acetyltransf_10"/>
    <property type="match status" value="1"/>
</dbReference>
<evidence type="ECO:0000313" key="2">
    <source>
        <dbReference type="EMBL" id="SDM49016.1"/>
    </source>
</evidence>
<dbReference type="PANTHER" id="PTHR13355">
    <property type="entry name" value="GLUCOSAMINE 6-PHOSPHATE N-ACETYLTRANSFERASE"/>
    <property type="match status" value="1"/>
</dbReference>
<dbReference type="GO" id="GO:0004343">
    <property type="term" value="F:glucosamine 6-phosphate N-acetyltransferase activity"/>
    <property type="evidence" value="ECO:0007669"/>
    <property type="project" value="TreeGrafter"/>
</dbReference>
<dbReference type="InterPro" id="IPR016181">
    <property type="entry name" value="Acyl_CoA_acyltransferase"/>
</dbReference>
<keyword evidence="2" id="KW-0012">Acyltransferase</keyword>
<dbReference type="Proteomes" id="UP000199671">
    <property type="component" value="Unassembled WGS sequence"/>
</dbReference>
<dbReference type="Gene3D" id="3.40.630.30">
    <property type="match status" value="1"/>
</dbReference>
<gene>
    <name evidence="2" type="ORF">SAMN04487766_10362</name>
</gene>
<accession>A0A1G9TML4</accession>
<dbReference type="InterPro" id="IPR039143">
    <property type="entry name" value="GNPNAT1-like"/>
</dbReference>
<organism evidence="2 3">
    <name type="scientific">Actinomyces ruminicola</name>
    <dbReference type="NCBI Taxonomy" id="332524"/>
    <lineage>
        <taxon>Bacteria</taxon>
        <taxon>Bacillati</taxon>
        <taxon>Actinomycetota</taxon>
        <taxon>Actinomycetes</taxon>
        <taxon>Actinomycetales</taxon>
        <taxon>Actinomycetaceae</taxon>
        <taxon>Actinomyces</taxon>
    </lineage>
</organism>
<dbReference type="RefSeq" id="WP_092608249.1">
    <property type="nucleotide sequence ID" value="NZ_FNHU01000003.1"/>
</dbReference>
<sequence length="208" mass="22044">MPDEPSPTVHPPLCIEPLRAVVEPVHFATARGDDADPALDALRRGLVDVRLEVFVAEQDVPLALEVDARDFETTTIHVLASGADGVPLAAARLLLDPDHPDRVHLGRLAVRRAARGTGLGARMVTAVERAALEHAAAVGSAAAHGESQTSTAAASVEPPATITVVLAAQEQAMGFYRRCGYRALTGERYLDAGIWHQDMARTLCLPLG</sequence>